<accession>A0ACB9QSA3</accession>
<sequence length="229" mass="26579">MEAVGGEKESMPSSMKHLSRKKRSIEFCITIPTYDIHTSCNHRHAKSQDSNISWPSCSSFGSDFSNECFTTNVVPFKFNKGIQGFDEERYDNKAKQPDFRYPSPRKPHLLEAEVDLSDSASSLSTRGAIARRHCGLTDNEDASRESNWEINYVKEILRNIELMFKDFTLGRANEIISPHLFDSWKAERILGQRFVMVRRKEWLSEDIYKEIVDWRRLGDSMVDDLVDKE</sequence>
<evidence type="ECO:0000313" key="1">
    <source>
        <dbReference type="EMBL" id="KAI4369538.1"/>
    </source>
</evidence>
<reference evidence="2" key="1">
    <citation type="journal article" date="2023" name="Front. Plant Sci.">
        <title>Chromosomal-level genome assembly of Melastoma candidum provides insights into trichome evolution.</title>
        <authorList>
            <person name="Zhong Y."/>
            <person name="Wu W."/>
            <person name="Sun C."/>
            <person name="Zou P."/>
            <person name="Liu Y."/>
            <person name="Dai S."/>
            <person name="Zhou R."/>
        </authorList>
    </citation>
    <scope>NUCLEOTIDE SEQUENCE [LARGE SCALE GENOMIC DNA]</scope>
</reference>
<protein>
    <submittedName>
        <fullName evidence="1">Uncharacterized protein</fullName>
    </submittedName>
</protein>
<name>A0ACB9QSA3_9MYRT</name>
<organism evidence="1 2">
    <name type="scientific">Melastoma candidum</name>
    <dbReference type="NCBI Taxonomy" id="119954"/>
    <lineage>
        <taxon>Eukaryota</taxon>
        <taxon>Viridiplantae</taxon>
        <taxon>Streptophyta</taxon>
        <taxon>Embryophyta</taxon>
        <taxon>Tracheophyta</taxon>
        <taxon>Spermatophyta</taxon>
        <taxon>Magnoliopsida</taxon>
        <taxon>eudicotyledons</taxon>
        <taxon>Gunneridae</taxon>
        <taxon>Pentapetalae</taxon>
        <taxon>rosids</taxon>
        <taxon>malvids</taxon>
        <taxon>Myrtales</taxon>
        <taxon>Melastomataceae</taxon>
        <taxon>Melastomatoideae</taxon>
        <taxon>Melastomateae</taxon>
        <taxon>Melastoma</taxon>
    </lineage>
</organism>
<dbReference type="Proteomes" id="UP001057402">
    <property type="component" value="Chromosome 5"/>
</dbReference>
<dbReference type="EMBL" id="CM042884">
    <property type="protein sequence ID" value="KAI4369538.1"/>
    <property type="molecule type" value="Genomic_DNA"/>
</dbReference>
<keyword evidence="2" id="KW-1185">Reference proteome</keyword>
<evidence type="ECO:0000313" key="2">
    <source>
        <dbReference type="Proteomes" id="UP001057402"/>
    </source>
</evidence>
<proteinExistence type="predicted"/>
<comment type="caution">
    <text evidence="1">The sequence shown here is derived from an EMBL/GenBank/DDBJ whole genome shotgun (WGS) entry which is preliminary data.</text>
</comment>
<gene>
    <name evidence="1" type="ORF">MLD38_017966</name>
</gene>